<dbReference type="InterPro" id="IPR022208">
    <property type="entry name" value="DUF3737"/>
</dbReference>
<dbReference type="InterPro" id="IPR011050">
    <property type="entry name" value="Pectin_lyase_fold/virulence"/>
</dbReference>
<dbReference type="Pfam" id="PF12541">
    <property type="entry name" value="DUF3737"/>
    <property type="match status" value="1"/>
</dbReference>
<organism evidence="1 2">
    <name type="scientific">Demequina zhanjiangensis</name>
    <dbReference type="NCBI Taxonomy" id="3051659"/>
    <lineage>
        <taxon>Bacteria</taxon>
        <taxon>Bacillati</taxon>
        <taxon>Actinomycetota</taxon>
        <taxon>Actinomycetes</taxon>
        <taxon>Micrococcales</taxon>
        <taxon>Demequinaceae</taxon>
        <taxon>Demequina</taxon>
    </lineage>
</organism>
<dbReference type="Gene3D" id="2.160.20.10">
    <property type="entry name" value="Single-stranded right-handed beta-helix, Pectin lyase-like"/>
    <property type="match status" value="1"/>
</dbReference>
<evidence type="ECO:0000313" key="1">
    <source>
        <dbReference type="EMBL" id="MDN4472584.1"/>
    </source>
</evidence>
<reference evidence="1" key="1">
    <citation type="submission" date="2023-06" db="EMBL/GenBank/DDBJ databases">
        <title>SYSU T00b26.</title>
        <authorList>
            <person name="Gao L."/>
            <person name="Fang B.-Z."/>
            <person name="Li W.-J."/>
        </authorList>
    </citation>
    <scope>NUCLEOTIDE SEQUENCE</scope>
    <source>
        <strain evidence="1">SYSU T00b26</strain>
    </source>
</reference>
<keyword evidence="2" id="KW-1185">Reference proteome</keyword>
<dbReference type="InterPro" id="IPR012334">
    <property type="entry name" value="Pectin_lyas_fold"/>
</dbReference>
<dbReference type="EMBL" id="JAUHPV010000003">
    <property type="protein sequence ID" value="MDN4472584.1"/>
    <property type="molecule type" value="Genomic_DNA"/>
</dbReference>
<dbReference type="RefSeq" id="WP_301127279.1">
    <property type="nucleotide sequence ID" value="NZ_JAUHPV010000003.1"/>
</dbReference>
<evidence type="ECO:0000313" key="2">
    <source>
        <dbReference type="Proteomes" id="UP001172738"/>
    </source>
</evidence>
<dbReference type="SUPFAM" id="SSF51126">
    <property type="entry name" value="Pectin lyase-like"/>
    <property type="match status" value="1"/>
</dbReference>
<protein>
    <submittedName>
        <fullName evidence="1">DUF3737 family protein</fullName>
    </submittedName>
</protein>
<comment type="caution">
    <text evidence="1">The sequence shown here is derived from an EMBL/GenBank/DDBJ whole genome shotgun (WGS) entry which is preliminary data.</text>
</comment>
<dbReference type="Proteomes" id="UP001172738">
    <property type="component" value="Unassembled WGS sequence"/>
</dbReference>
<accession>A0ABT8G0V9</accession>
<gene>
    <name evidence="1" type="ORF">QQX04_06215</name>
</gene>
<name>A0ABT8G0V9_9MICO</name>
<proteinExistence type="predicted"/>
<sequence length="292" mass="32241">MTEAIIRTQESVSQRRLTGERALFHAQDIHVEDSVFADGESPLKESTGVEIDRTQFDWKYPLWYATDVTARDSVLSVNGRSGLWYASDVRITDSTIAAPKTFRRSHGISLAHVDLPNAQETLWNCSEIELLDVSARGDYFAMNSAGIRAKNLRISGNYAFDGASDIEISDARILSKDAFWNSSNVVVRDSVIVGEYLGWNSSHLTFENCTITSLQGMCYIENLTLRSCRLIDTSLAFEYSTVDVESVTRIDSVLNPTAGIIRAPGIGELTLDPERIDPSATTVVIDESLSAS</sequence>